<keyword evidence="12" id="KW-0325">Glycoprotein</keyword>
<evidence type="ECO:0000256" key="8">
    <source>
        <dbReference type="ARBA" id="ARBA00022801"/>
    </source>
</evidence>
<dbReference type="Gene3D" id="3.40.50.1700">
    <property type="entry name" value="Glycoside hydrolase family 3 C-terminal domain"/>
    <property type="match status" value="1"/>
</dbReference>
<dbReference type="InterPro" id="IPR036881">
    <property type="entry name" value="Glyco_hydro_3_C_sf"/>
</dbReference>
<dbReference type="Gene3D" id="3.20.20.300">
    <property type="entry name" value="Glycoside hydrolase, family 3, N-terminal domain"/>
    <property type="match status" value="1"/>
</dbReference>
<dbReference type="EC" id="3.2.1.21" evidence="5"/>
<evidence type="ECO:0000256" key="1">
    <source>
        <dbReference type="ARBA" id="ARBA00000448"/>
    </source>
</evidence>
<dbReference type="EMBL" id="ML121558">
    <property type="protein sequence ID" value="RPB21651.1"/>
    <property type="molecule type" value="Genomic_DNA"/>
</dbReference>
<evidence type="ECO:0000313" key="24">
    <source>
        <dbReference type="EMBL" id="RPB21651.1"/>
    </source>
</evidence>
<keyword evidence="6" id="KW-1003">Cell membrane</keyword>
<keyword evidence="14" id="KW-0326">Glycosidase</keyword>
<dbReference type="Pfam" id="PF01915">
    <property type="entry name" value="Glyco_hydro_3_C"/>
    <property type="match status" value="1"/>
</dbReference>
<feature type="domain" description="Fibronectin type III-like" evidence="23">
    <location>
        <begin position="912"/>
        <end position="995"/>
    </location>
</feature>
<keyword evidence="8" id="KW-0378">Hydrolase</keyword>
<dbReference type="Pfam" id="PF00933">
    <property type="entry name" value="Glyco_hydro_3"/>
    <property type="match status" value="1"/>
</dbReference>
<dbReference type="InParanoid" id="A0A3N4LLU9"/>
<dbReference type="InterPro" id="IPR017853">
    <property type="entry name" value="GH"/>
</dbReference>
<evidence type="ECO:0000256" key="12">
    <source>
        <dbReference type="ARBA" id="ARBA00023180"/>
    </source>
</evidence>
<evidence type="ECO:0000256" key="13">
    <source>
        <dbReference type="ARBA" id="ARBA00023277"/>
    </source>
</evidence>
<evidence type="ECO:0000313" key="25">
    <source>
        <dbReference type="Proteomes" id="UP000267821"/>
    </source>
</evidence>
<accession>A0A3N4LLU9</accession>
<dbReference type="InterPro" id="IPR026891">
    <property type="entry name" value="Fn3-like"/>
</dbReference>
<evidence type="ECO:0000256" key="21">
    <source>
        <dbReference type="SAM" id="MobiDB-lite"/>
    </source>
</evidence>
<keyword evidence="15" id="KW-0624">Polysaccharide degradation</keyword>
<dbReference type="InterPro" id="IPR050288">
    <property type="entry name" value="Cellulose_deg_GH3"/>
</dbReference>
<evidence type="ECO:0000256" key="3">
    <source>
        <dbReference type="ARBA" id="ARBA00004987"/>
    </source>
</evidence>
<dbReference type="InterPro" id="IPR013783">
    <property type="entry name" value="Ig-like_fold"/>
</dbReference>
<dbReference type="Pfam" id="PF14310">
    <property type="entry name" value="Fn3-like"/>
    <property type="match status" value="1"/>
</dbReference>
<keyword evidence="11 22" id="KW-0472">Membrane</keyword>
<protein>
    <recommendedName>
        <fullName evidence="17">Probable beta-glucosidase E</fullName>
        <ecNumber evidence="5">3.2.1.21</ecNumber>
    </recommendedName>
    <alternativeName>
        <fullName evidence="18">Beta-D-glucoside glucohydrolase E</fullName>
    </alternativeName>
    <alternativeName>
        <fullName evidence="19">Cellobiase E</fullName>
    </alternativeName>
    <alternativeName>
        <fullName evidence="20">Gentiobiase E</fullName>
    </alternativeName>
</protein>
<keyword evidence="7 22" id="KW-0812">Transmembrane</keyword>
<dbReference type="GO" id="GO:0005886">
    <property type="term" value="C:plasma membrane"/>
    <property type="evidence" value="ECO:0007669"/>
    <property type="project" value="UniProtKB-SubCell"/>
</dbReference>
<dbReference type="Gene3D" id="2.60.40.10">
    <property type="entry name" value="Immunoglobulins"/>
    <property type="match status" value="1"/>
</dbReference>
<evidence type="ECO:0000256" key="9">
    <source>
        <dbReference type="ARBA" id="ARBA00022968"/>
    </source>
</evidence>
<comment type="catalytic activity">
    <reaction evidence="1">
        <text>Hydrolysis of terminal, non-reducing beta-D-glucosyl residues with release of beta-D-glucose.</text>
        <dbReference type="EC" id="3.2.1.21"/>
    </reaction>
</comment>
<dbReference type="InterPro" id="IPR002772">
    <property type="entry name" value="Glyco_hydro_3_C"/>
</dbReference>
<feature type="transmembrane region" description="Helical" evidence="22">
    <location>
        <begin position="107"/>
        <end position="132"/>
    </location>
</feature>
<evidence type="ECO:0000256" key="10">
    <source>
        <dbReference type="ARBA" id="ARBA00022989"/>
    </source>
</evidence>
<feature type="compositionally biased region" description="Basic and acidic residues" evidence="21">
    <location>
        <begin position="1"/>
        <end position="19"/>
    </location>
</feature>
<keyword evidence="10 22" id="KW-1133">Transmembrane helix</keyword>
<evidence type="ECO:0000256" key="11">
    <source>
        <dbReference type="ARBA" id="ARBA00023136"/>
    </source>
</evidence>
<comment type="similarity">
    <text evidence="4">Belongs to the glycosyl hydrolase 3 family.</text>
</comment>
<dbReference type="InterPro" id="IPR036962">
    <property type="entry name" value="Glyco_hydro_3_N_sf"/>
</dbReference>
<feature type="compositionally biased region" description="Polar residues" evidence="21">
    <location>
        <begin position="40"/>
        <end position="52"/>
    </location>
</feature>
<evidence type="ECO:0000256" key="14">
    <source>
        <dbReference type="ARBA" id="ARBA00023295"/>
    </source>
</evidence>
<evidence type="ECO:0000256" key="18">
    <source>
        <dbReference type="ARBA" id="ARBA00041269"/>
    </source>
</evidence>
<dbReference type="GO" id="GO:0009251">
    <property type="term" value="P:glucan catabolic process"/>
    <property type="evidence" value="ECO:0007669"/>
    <property type="project" value="TreeGrafter"/>
</dbReference>
<evidence type="ECO:0000256" key="7">
    <source>
        <dbReference type="ARBA" id="ARBA00022692"/>
    </source>
</evidence>
<evidence type="ECO:0000256" key="2">
    <source>
        <dbReference type="ARBA" id="ARBA00004401"/>
    </source>
</evidence>
<evidence type="ECO:0000256" key="4">
    <source>
        <dbReference type="ARBA" id="ARBA00005336"/>
    </source>
</evidence>
<dbReference type="FunFam" id="3.20.20.300:FF:000002">
    <property type="entry name" value="Probable beta-glucosidase"/>
    <property type="match status" value="1"/>
</dbReference>
<sequence>MRERERLLTSENKPNRLEGKTSSSSSNSTSTASSNSTSTEQTNAYHRKASSLTSPGNIDDAFLSSDDEAASAALLKGRKKDRTSWFTAPLVHGKRGKKSKRTKVSKIAVCIGIGGGVTVLVSVIVGGGVMVLGRKPVAKSEGWYPAPQGGIISNSPSWEESYAKAQKLVSQLSLPAKVNLTTGTGWAQGFCVGNTGPAYSLDGSKLLFPGLCLQDGPLGLRFADHATAWPAGLTAGATWNRALIRERGRLHALEAKQKGINIILGPAMGPLGRVPAGGRNWEGFGSDPVLQGIAAAETIKGIQSEGVIATAKHYIFNEQEHFRQANEWGLSHAISANVDDRTLHELYLWPFADSVRAGVGSIMCSYQQANNTYTCGNSKLLNGVLKDELGFQGFIQSDWLAERSSVEAVLSGLDMTMPGDGVMWADGISLLGPRLTEAVLNTTVPLSRLNDMATRIVATYYQMNQDKHFGIDKGGKIELNPPNFSSWETTKEGLIYFGSGRGPRGVINKFIDVQDGGKHGKVVRTIGAEGTVLAKNEGGILPLKKGAWKGKKVGIYGEDAGEGKGRNYCKDRGCNQGTLASGWGSGAVEFPYLVTPLEALSKAFGAEGSSSKDTPEIISILSNSDLRSISSSAAEQDLCLVFISSDAGEGYLQDLGVKGDRNDLFAQKDGDKLVSTVAANCANTVVVIHAVGAVVVERWVDSPNVKGLLYAHLPGQESGNALVDVLFGDVNPSGKLPYTVGKSLNDYGPTTGVLYYPNGVIPQQDFTEGLYIDYRYFDKNNISPRYEFGFGLSYTTFKITKKFFSAPKRDSIPALPAARPKSIPGPKYDETIPDVSEAKYPDNFTKIKKYIYPYISDVRKVHKAPYNYPKDYYTVRPLSAAGGGEGGNPALYEVIVTIEVEVENTGSVAGKEVVQLYLGMPSQVKVWGGKYGEIVDFPVRVLRGFEKVEVEKGEKKTVKFGLTRKDLSFWCVGRQNWVLPTEEEGSFRVWLGSSSRRLPVEIEF</sequence>
<comment type="pathway">
    <text evidence="3">Glycan metabolism; cellulose degradation.</text>
</comment>
<evidence type="ECO:0000256" key="20">
    <source>
        <dbReference type="ARBA" id="ARBA00041811"/>
    </source>
</evidence>
<evidence type="ECO:0000256" key="17">
    <source>
        <dbReference type="ARBA" id="ARBA00039576"/>
    </source>
</evidence>
<gene>
    <name evidence="24" type="ORF">L211DRAFT_790232</name>
</gene>
<organism evidence="24 25">
    <name type="scientific">Terfezia boudieri ATCC MYA-4762</name>
    <dbReference type="NCBI Taxonomy" id="1051890"/>
    <lineage>
        <taxon>Eukaryota</taxon>
        <taxon>Fungi</taxon>
        <taxon>Dikarya</taxon>
        <taxon>Ascomycota</taxon>
        <taxon>Pezizomycotina</taxon>
        <taxon>Pezizomycetes</taxon>
        <taxon>Pezizales</taxon>
        <taxon>Pezizaceae</taxon>
        <taxon>Terfezia</taxon>
    </lineage>
</organism>
<proteinExistence type="inferred from homology"/>
<dbReference type="AlphaFoldDB" id="A0A3N4LLU9"/>
<name>A0A3N4LLU9_9PEZI</name>
<keyword evidence="13" id="KW-0119">Carbohydrate metabolism</keyword>
<dbReference type="OrthoDB" id="416222at2759"/>
<evidence type="ECO:0000256" key="5">
    <source>
        <dbReference type="ARBA" id="ARBA00012744"/>
    </source>
</evidence>
<dbReference type="FunFam" id="3.40.50.1700:FF:000003">
    <property type="entry name" value="Probable beta-glucosidase"/>
    <property type="match status" value="1"/>
</dbReference>
<evidence type="ECO:0000256" key="16">
    <source>
        <dbReference type="ARBA" id="ARBA00024983"/>
    </source>
</evidence>
<dbReference type="PRINTS" id="PR00133">
    <property type="entry name" value="GLHYDRLASE3"/>
</dbReference>
<dbReference type="PANTHER" id="PTHR42715:SF20">
    <property type="entry name" value="BETA-GLUCOSIDASE E-RELATED"/>
    <property type="match status" value="1"/>
</dbReference>
<feature type="region of interest" description="Disordered" evidence="21">
    <location>
        <begin position="1"/>
        <end position="52"/>
    </location>
</feature>
<comment type="subcellular location">
    <subcellularLocation>
        <location evidence="2">Cell membrane</location>
        <topology evidence="2">Single-pass type II membrane protein</topology>
    </subcellularLocation>
</comment>
<evidence type="ECO:0000256" key="15">
    <source>
        <dbReference type="ARBA" id="ARBA00023326"/>
    </source>
</evidence>
<keyword evidence="9" id="KW-0735">Signal-anchor</keyword>
<dbReference type="PANTHER" id="PTHR42715">
    <property type="entry name" value="BETA-GLUCOSIDASE"/>
    <property type="match status" value="1"/>
</dbReference>
<reference evidence="24 25" key="1">
    <citation type="journal article" date="2018" name="Nat. Ecol. Evol.">
        <title>Pezizomycetes genomes reveal the molecular basis of ectomycorrhizal truffle lifestyle.</title>
        <authorList>
            <person name="Murat C."/>
            <person name="Payen T."/>
            <person name="Noel B."/>
            <person name="Kuo A."/>
            <person name="Morin E."/>
            <person name="Chen J."/>
            <person name="Kohler A."/>
            <person name="Krizsan K."/>
            <person name="Balestrini R."/>
            <person name="Da Silva C."/>
            <person name="Montanini B."/>
            <person name="Hainaut M."/>
            <person name="Levati E."/>
            <person name="Barry K.W."/>
            <person name="Belfiori B."/>
            <person name="Cichocki N."/>
            <person name="Clum A."/>
            <person name="Dockter R.B."/>
            <person name="Fauchery L."/>
            <person name="Guy J."/>
            <person name="Iotti M."/>
            <person name="Le Tacon F."/>
            <person name="Lindquist E.A."/>
            <person name="Lipzen A."/>
            <person name="Malagnac F."/>
            <person name="Mello A."/>
            <person name="Molinier V."/>
            <person name="Miyauchi S."/>
            <person name="Poulain J."/>
            <person name="Riccioni C."/>
            <person name="Rubini A."/>
            <person name="Sitrit Y."/>
            <person name="Splivallo R."/>
            <person name="Traeger S."/>
            <person name="Wang M."/>
            <person name="Zifcakova L."/>
            <person name="Wipf D."/>
            <person name="Zambonelli A."/>
            <person name="Paolocci F."/>
            <person name="Nowrousian M."/>
            <person name="Ottonello S."/>
            <person name="Baldrian P."/>
            <person name="Spatafora J.W."/>
            <person name="Henrissat B."/>
            <person name="Nagy L.G."/>
            <person name="Aury J.M."/>
            <person name="Wincker P."/>
            <person name="Grigoriev I.V."/>
            <person name="Bonfante P."/>
            <person name="Martin F.M."/>
        </authorList>
    </citation>
    <scope>NUCLEOTIDE SEQUENCE [LARGE SCALE GENOMIC DNA]</scope>
    <source>
        <strain evidence="24 25">ATCC MYA-4762</strain>
    </source>
</reference>
<dbReference type="GO" id="GO:0008422">
    <property type="term" value="F:beta-glucosidase activity"/>
    <property type="evidence" value="ECO:0007669"/>
    <property type="project" value="UniProtKB-EC"/>
</dbReference>
<dbReference type="SMART" id="SM01217">
    <property type="entry name" value="Fn3_like"/>
    <property type="match status" value="1"/>
</dbReference>
<dbReference type="InterPro" id="IPR001764">
    <property type="entry name" value="Glyco_hydro_3_N"/>
</dbReference>
<evidence type="ECO:0000256" key="22">
    <source>
        <dbReference type="SAM" id="Phobius"/>
    </source>
</evidence>
<evidence type="ECO:0000256" key="19">
    <source>
        <dbReference type="ARBA" id="ARBA00041599"/>
    </source>
</evidence>
<dbReference type="Proteomes" id="UP000267821">
    <property type="component" value="Unassembled WGS sequence"/>
</dbReference>
<comment type="function">
    <text evidence="16">Beta-glucosidases are one of a number of cellulolytic enzymes involved in the degradation of cellulosic biomass. Catalyzes the last step releasing glucose from the inhibitory cellobiose.</text>
</comment>
<dbReference type="SUPFAM" id="SSF51445">
    <property type="entry name" value="(Trans)glycosidases"/>
    <property type="match status" value="1"/>
</dbReference>
<dbReference type="STRING" id="1051890.A0A3N4LLU9"/>
<keyword evidence="25" id="KW-1185">Reference proteome</keyword>
<feature type="compositionally biased region" description="Low complexity" evidence="21">
    <location>
        <begin position="21"/>
        <end position="39"/>
    </location>
</feature>
<evidence type="ECO:0000259" key="23">
    <source>
        <dbReference type="SMART" id="SM01217"/>
    </source>
</evidence>
<dbReference type="SUPFAM" id="SSF52279">
    <property type="entry name" value="Beta-D-glucan exohydrolase, C-terminal domain"/>
    <property type="match status" value="1"/>
</dbReference>
<evidence type="ECO:0000256" key="6">
    <source>
        <dbReference type="ARBA" id="ARBA00022475"/>
    </source>
</evidence>